<organism evidence="1 2">
    <name type="scientific">Thioalbus denitrificans</name>
    <dbReference type="NCBI Taxonomy" id="547122"/>
    <lineage>
        <taxon>Bacteria</taxon>
        <taxon>Pseudomonadati</taxon>
        <taxon>Pseudomonadota</taxon>
        <taxon>Gammaproteobacteria</taxon>
        <taxon>Chromatiales</taxon>
        <taxon>Ectothiorhodospiraceae</taxon>
        <taxon>Thioalbus</taxon>
    </lineage>
</organism>
<dbReference type="PANTHER" id="PTHR37954">
    <property type="entry name" value="BLL4979 PROTEIN"/>
    <property type="match status" value="1"/>
</dbReference>
<reference evidence="1 2" key="1">
    <citation type="submission" date="2018-07" db="EMBL/GenBank/DDBJ databases">
        <title>Genomic Encyclopedia of Type Strains, Phase IV (KMG-IV): sequencing the most valuable type-strain genomes for metagenomic binning, comparative biology and taxonomic classification.</title>
        <authorList>
            <person name="Goeker M."/>
        </authorList>
    </citation>
    <scope>NUCLEOTIDE SEQUENCE [LARGE SCALE GENOMIC DNA]</scope>
    <source>
        <strain evidence="1 2">DSM 26407</strain>
    </source>
</reference>
<evidence type="ECO:0000313" key="1">
    <source>
        <dbReference type="EMBL" id="RCX26038.1"/>
    </source>
</evidence>
<protein>
    <submittedName>
        <fullName evidence="1">Uncharacterized protein (DUF169 family)</fullName>
    </submittedName>
</protein>
<dbReference type="OrthoDB" id="9777728at2"/>
<gene>
    <name evidence="1" type="ORF">DFQ59_11241</name>
</gene>
<dbReference type="PANTHER" id="PTHR37954:SF3">
    <property type="entry name" value="DUF169 DOMAIN-CONTAINING PROTEIN"/>
    <property type="match status" value="1"/>
</dbReference>
<name>A0A369BZ36_9GAMM</name>
<proteinExistence type="predicted"/>
<sequence>MDLKPLREALDHFVRPATYPLAIRMLAPGEAFPGRCKRPRRDLQEAFAICQGFTMARRYGWSLGFTREDISCPLAKVVWGFEPMLDYYLNGMTCAGMYTETPAAGAVSEAAVDKWEYGRWEGVVMAPLHRADFEPHVVLVYGNSAQVMRLVTARLWQSGGRVESSFSGRIDCADAVITTMQRDDCQVILPCYGDRIFAQTEDGEMGFTLPAGRIGAIIAGLEGTHQGGVRYPVPSFLRYTGEFPEHYRELDRQWAADAGEEP</sequence>
<dbReference type="EMBL" id="QPJY01000012">
    <property type="protein sequence ID" value="RCX26038.1"/>
    <property type="molecule type" value="Genomic_DNA"/>
</dbReference>
<comment type="caution">
    <text evidence="1">The sequence shown here is derived from an EMBL/GenBank/DDBJ whole genome shotgun (WGS) entry which is preliminary data.</text>
</comment>
<accession>A0A369BZ36</accession>
<evidence type="ECO:0000313" key="2">
    <source>
        <dbReference type="Proteomes" id="UP000252707"/>
    </source>
</evidence>
<dbReference type="Proteomes" id="UP000252707">
    <property type="component" value="Unassembled WGS sequence"/>
</dbReference>
<dbReference type="RefSeq" id="WP_114280936.1">
    <property type="nucleotide sequence ID" value="NZ_QPJY01000012.1"/>
</dbReference>
<dbReference type="Pfam" id="PF02596">
    <property type="entry name" value="DUF169"/>
    <property type="match status" value="1"/>
</dbReference>
<dbReference type="AlphaFoldDB" id="A0A369BZ36"/>
<keyword evidence="2" id="KW-1185">Reference proteome</keyword>
<dbReference type="InterPro" id="IPR003748">
    <property type="entry name" value="DUF169"/>
</dbReference>